<proteinExistence type="predicted"/>
<dbReference type="EMBL" id="JBHRTP010000022">
    <property type="protein sequence ID" value="MFC3107841.1"/>
    <property type="molecule type" value="Genomic_DNA"/>
</dbReference>
<organism evidence="1 2">
    <name type="scientific">Undibacterium arcticum</name>
    <dbReference type="NCBI Taxonomy" id="1762892"/>
    <lineage>
        <taxon>Bacteria</taxon>
        <taxon>Pseudomonadati</taxon>
        <taxon>Pseudomonadota</taxon>
        <taxon>Betaproteobacteria</taxon>
        <taxon>Burkholderiales</taxon>
        <taxon>Oxalobacteraceae</taxon>
        <taxon>Undibacterium</taxon>
    </lineage>
</organism>
<dbReference type="InterPro" id="IPR011990">
    <property type="entry name" value="TPR-like_helical_dom_sf"/>
</dbReference>
<sequence>MANREELAIIRGARGGQVTSQLALGKRYLFGGEGLPHSVPTALHWLDRAARQECQEAWMLIGSHIPFAVAQQSADPVALCIWYERAFDAGVPEAGLVLSRLVLAQDQQVVEHALRDKALKALQAAAHAGLADAQWLLAQHTAADLTTIYNAGEQPSPEEPSAQGVTPEATIAAADQEATLEWAVRAADGGVLQAQRAMADHAWEIGDHAGFLRWALPLARQVVYRGQFQMHGADAPKLATRYLTDEDVKLLSRCAQILTLTGDGEPVEPVDPAEVHRFWEIAAQEEDKSAQLALGLWFARMDADGIRIASGSGASANFKKAIRWLTLAGEQGLADAWYALSRIYLKPEFSQRSVAMAQTHLERAAEMGHGTAQLECGASAWRTRRTQGGEANDVRAVYWLQKAAAQGSTDAVALLEKIALRARPAAWAEQALRQLTRDQINSHPFVAARIELAALFGLSRAEALLLDLNSADQGHCLLVDIRANYGRSKRYLILLETGQERQVLDRITRLFEDVDCGVNGPEGNYRQRLYRLKSLLPSADQADPAEAEQDEQLAAAWG</sequence>
<evidence type="ECO:0000313" key="2">
    <source>
        <dbReference type="Proteomes" id="UP001595530"/>
    </source>
</evidence>
<dbReference type="Proteomes" id="UP001595530">
    <property type="component" value="Unassembled WGS sequence"/>
</dbReference>
<keyword evidence="2" id="KW-1185">Reference proteome</keyword>
<dbReference type="RefSeq" id="WP_390322102.1">
    <property type="nucleotide sequence ID" value="NZ_JBHRTP010000022.1"/>
</dbReference>
<name>A0ABV7F0T3_9BURK</name>
<gene>
    <name evidence="1" type="ORF">ACFOFO_07695</name>
</gene>
<dbReference type="SUPFAM" id="SSF81901">
    <property type="entry name" value="HCP-like"/>
    <property type="match status" value="2"/>
</dbReference>
<dbReference type="PANTHER" id="PTHR11102">
    <property type="entry name" value="SEL-1-LIKE PROTEIN"/>
    <property type="match status" value="1"/>
</dbReference>
<dbReference type="PANTHER" id="PTHR11102:SF160">
    <property type="entry name" value="ERAD-ASSOCIATED E3 UBIQUITIN-PROTEIN LIGASE COMPONENT HRD3"/>
    <property type="match status" value="1"/>
</dbReference>
<dbReference type="InterPro" id="IPR050767">
    <property type="entry name" value="Sel1_AlgK"/>
</dbReference>
<accession>A0ABV7F0T3</accession>
<comment type="caution">
    <text evidence="1">The sequence shown here is derived from an EMBL/GenBank/DDBJ whole genome shotgun (WGS) entry which is preliminary data.</text>
</comment>
<dbReference type="SMART" id="SM00671">
    <property type="entry name" value="SEL1"/>
    <property type="match status" value="4"/>
</dbReference>
<dbReference type="Gene3D" id="1.25.40.10">
    <property type="entry name" value="Tetratricopeptide repeat domain"/>
    <property type="match status" value="2"/>
</dbReference>
<dbReference type="Pfam" id="PF08238">
    <property type="entry name" value="Sel1"/>
    <property type="match status" value="4"/>
</dbReference>
<reference evidence="2" key="1">
    <citation type="journal article" date="2019" name="Int. J. Syst. Evol. Microbiol.">
        <title>The Global Catalogue of Microorganisms (GCM) 10K type strain sequencing project: providing services to taxonomists for standard genome sequencing and annotation.</title>
        <authorList>
            <consortium name="The Broad Institute Genomics Platform"/>
            <consortium name="The Broad Institute Genome Sequencing Center for Infectious Disease"/>
            <person name="Wu L."/>
            <person name="Ma J."/>
        </authorList>
    </citation>
    <scope>NUCLEOTIDE SEQUENCE [LARGE SCALE GENOMIC DNA]</scope>
    <source>
        <strain evidence="2">KCTC 42986</strain>
    </source>
</reference>
<protein>
    <submittedName>
        <fullName evidence="1">Tetratricopeptide repeat protein</fullName>
    </submittedName>
</protein>
<evidence type="ECO:0000313" key="1">
    <source>
        <dbReference type="EMBL" id="MFC3107841.1"/>
    </source>
</evidence>
<dbReference type="InterPro" id="IPR006597">
    <property type="entry name" value="Sel1-like"/>
</dbReference>